<organism evidence="1 2">
    <name type="scientific">Mycolicibacterium hippocampi</name>
    <dbReference type="NCBI Taxonomy" id="659824"/>
    <lineage>
        <taxon>Bacteria</taxon>
        <taxon>Bacillati</taxon>
        <taxon>Actinomycetota</taxon>
        <taxon>Actinomycetes</taxon>
        <taxon>Mycobacteriales</taxon>
        <taxon>Mycobacteriaceae</taxon>
        <taxon>Mycolicibacterium</taxon>
    </lineage>
</organism>
<sequence length="149" mass="15977">MSDSCDTVDRMDTSTFEGDRNLLLLAVDESLGVPRHNELAPEPRGYPDSLALCLIDSVQSLRNGYGAIVVPVLKKYAAYRTREGADAYTDGLTEFLAALDEMGGVEQWTSTVGTRHKAPGTSVLKGEAMQRAAEALLAINIDNTSDLGA</sequence>
<dbReference type="Proteomes" id="UP000570517">
    <property type="component" value="Unassembled WGS sequence"/>
</dbReference>
<evidence type="ECO:0000313" key="1">
    <source>
        <dbReference type="EMBL" id="NVN50325.1"/>
    </source>
</evidence>
<evidence type="ECO:0000313" key="2">
    <source>
        <dbReference type="Proteomes" id="UP000570517"/>
    </source>
</evidence>
<dbReference type="EMBL" id="JABFYL010000023">
    <property type="protein sequence ID" value="NVN50325.1"/>
    <property type="molecule type" value="Genomic_DNA"/>
</dbReference>
<proteinExistence type="predicted"/>
<reference evidence="1 2" key="1">
    <citation type="submission" date="2020-05" db="EMBL/GenBank/DDBJ databases">
        <title>Draft genome sequence of Mycobacterium hippocampi DL, isolated from European seabass, Dicentrarchus labrax, reared in fish farms.</title>
        <authorList>
            <person name="Stathopoulou P."/>
            <person name="Asimakis E."/>
            <person name="Tzokas K."/>
            <person name="Batargias C."/>
            <person name="Tsiamis G."/>
        </authorList>
    </citation>
    <scope>NUCLEOTIDE SEQUENCE [LARGE SCALE GENOMIC DNA]</scope>
    <source>
        <strain evidence="1 2">DL</strain>
    </source>
</reference>
<accession>A0A850PS48</accession>
<protein>
    <submittedName>
        <fullName evidence="1">Uncharacterized protein</fullName>
    </submittedName>
</protein>
<keyword evidence="2" id="KW-1185">Reference proteome</keyword>
<name>A0A850PS48_9MYCO</name>
<dbReference type="AlphaFoldDB" id="A0A850PS48"/>
<comment type="caution">
    <text evidence="1">The sequence shown here is derived from an EMBL/GenBank/DDBJ whole genome shotgun (WGS) entry which is preliminary data.</text>
</comment>
<gene>
    <name evidence="1" type="ORF">HLY00_1493</name>
</gene>